<evidence type="ECO:0000256" key="2">
    <source>
        <dbReference type="ARBA" id="ARBA00022527"/>
    </source>
</evidence>
<organism evidence="8 9">
    <name type="scientific">Phytophthora sojae (strain P6497)</name>
    <name type="common">Soybean stem and root rot agent</name>
    <name type="synonym">Phytophthora megasperma f. sp. glycines</name>
    <dbReference type="NCBI Taxonomy" id="1094619"/>
    <lineage>
        <taxon>Eukaryota</taxon>
        <taxon>Sar</taxon>
        <taxon>Stramenopiles</taxon>
        <taxon>Oomycota</taxon>
        <taxon>Peronosporomycetes</taxon>
        <taxon>Peronosporales</taxon>
        <taxon>Peronosporaceae</taxon>
        <taxon>Phytophthora</taxon>
    </lineage>
</organism>
<gene>
    <name evidence="8" type="ORF">PHYSODRAFT_296092</name>
</gene>
<dbReference type="InParanoid" id="G4YWU1"/>
<feature type="domain" description="FATC" evidence="7">
    <location>
        <begin position="3999"/>
        <end position="4031"/>
    </location>
</feature>
<dbReference type="PROSITE" id="PS50290">
    <property type="entry name" value="PI3_4_KINASE_3"/>
    <property type="match status" value="1"/>
</dbReference>
<dbReference type="Pfam" id="PF08163">
    <property type="entry name" value="DNAPKcs_CC3"/>
    <property type="match status" value="1"/>
</dbReference>
<feature type="region of interest" description="Disordered" evidence="5">
    <location>
        <begin position="3895"/>
        <end position="3934"/>
    </location>
</feature>
<dbReference type="InterPro" id="IPR003152">
    <property type="entry name" value="FATC_dom"/>
</dbReference>
<dbReference type="Gene3D" id="3.30.1010.10">
    <property type="entry name" value="Phosphatidylinositol 3-kinase Catalytic Subunit, Chain A, domain 4"/>
    <property type="match status" value="1"/>
</dbReference>
<evidence type="ECO:0000313" key="9">
    <source>
        <dbReference type="Proteomes" id="UP000002640"/>
    </source>
</evidence>
<feature type="region of interest" description="Disordered" evidence="5">
    <location>
        <begin position="2615"/>
        <end position="2651"/>
    </location>
</feature>
<evidence type="ECO:0000259" key="6">
    <source>
        <dbReference type="PROSITE" id="PS50290"/>
    </source>
</evidence>
<dbReference type="InterPro" id="IPR036940">
    <property type="entry name" value="PI3/4_kinase_cat_sf"/>
</dbReference>
<dbReference type="PANTHER" id="PTHR11139">
    <property type="entry name" value="ATAXIA TELANGIECTASIA MUTATED ATM -RELATED"/>
    <property type="match status" value="1"/>
</dbReference>
<dbReference type="SMART" id="SM00146">
    <property type="entry name" value="PI3Kc"/>
    <property type="match status" value="1"/>
</dbReference>
<dbReference type="EMBL" id="JH159152">
    <property type="protein sequence ID" value="EGZ23811.1"/>
    <property type="molecule type" value="Genomic_DNA"/>
</dbReference>
<dbReference type="Gene3D" id="1.25.10.10">
    <property type="entry name" value="Leucine-rich Repeat Variant"/>
    <property type="match status" value="1"/>
</dbReference>
<feature type="compositionally biased region" description="Acidic residues" evidence="5">
    <location>
        <begin position="3907"/>
        <end position="3916"/>
    </location>
</feature>
<dbReference type="GO" id="GO:0006303">
    <property type="term" value="P:double-strand break repair via nonhomologous end joining"/>
    <property type="evidence" value="ECO:0007669"/>
    <property type="project" value="InterPro"/>
</dbReference>
<dbReference type="InterPro" id="IPR045581">
    <property type="entry name" value="DNAPKcs_CC5"/>
</dbReference>
<keyword evidence="2" id="KW-0418">Kinase</keyword>
<dbReference type="SMART" id="SM01343">
    <property type="entry name" value="FATC"/>
    <property type="match status" value="1"/>
</dbReference>
<keyword evidence="3" id="KW-0227">DNA damage</keyword>
<keyword evidence="4" id="KW-0539">Nucleus</keyword>
<evidence type="ECO:0000259" key="7">
    <source>
        <dbReference type="PROSITE" id="PS51190"/>
    </source>
</evidence>
<dbReference type="KEGG" id="psoj:PHYSODRAFT_296092"/>
<dbReference type="PROSITE" id="PS51190">
    <property type="entry name" value="FATC"/>
    <property type="match status" value="1"/>
</dbReference>
<sequence length="4031" mass="449179">MARKLGERLEELAAFLAHQHAVDSVEETLDHLQTEIADAMVRSRASAQQCTILLFQSAEPPSLLRFLAASADFADDSRKREICAARGLVLELLASFLKAYGDHRALTKQHVVDTYKACQQTARADPFNRVKAHALEGQMLEVIGHLVEKFPQDMEEAAAPLLSWSEDALEKQFSSNAPEMMMVNGLLFALARLLECDPERYKGDEGLRKKIYSHLLTVFATTVSGNLSRYHVTNSSEIFLAKHAHMFHQEIGPSGHVWFTYMKFCCMSENKTVKEHAFACSNAVFQALNAYLAGSKDDTRKKCLNKILKEVLPVVSDPAAGTTMMAFAVQCLGWLARSIYVYLGPKGYSKIEDKLKTFGETLLALDAKATAWRWPLVSQYVQCVGHFVQEHTWGYVSTLTFGTCFVAVKRRDVPLDQGYVKFVGDVLCHLMAAYPQCLWKSKVVVHKSVIVVFAALSKWTVIDSLVDRFMLHTLMLSISNVTDPDQAVRGYLTKEKLFEKCPDCLIFLFYALQVIYHPDTGELVTNLLYDYEGFWLALLRRRTKALGDTPVETSTSSDDVEMKEPTDAGRSLQAMLFDSTVKQVVGIISQLNLSYQFDLQSTNNGKNATGYTPIVPRDHSIMLNLTEFIERVLGKLPRSLLHPWIPPLMQQVFVLASKLPLVSSFYRIATVLVTAIDDLKDFEATPYFDGYDSDRQARFRDDLTRFLQRVCAQARFYQDELLLTSAEFVLAAPIGLTALEALIDVVGAILELGRSYLPAAIVAIGGLERWQKHCPDKLEEAILEVVPLLAAYLDQDGLSSDDVSLVKAIGKSRLTTDPRAESDLAQLQRRILLLLGKCGGKVSLMISEPPSVANASGSMGSVSSPFFRLELQLSEVALSLAMDPIISHLGDLAANSSVRRVKASASEGYHALVCYLCGKTTTHPHAAGKKTVFYDLWRGIFPRVLRLATDPEKICRSLFEPLLFQLLRWLASNSDTFPFEYASMLDELTRSLSDPETAVRTMSARSIASLLSRALEDTSAQVKVEEIFERVFSLCRHPGAVQRSGAAASISYFLRSLNDEDGAVLTKFAMPCLKNLLYALRLCHSDAQNNTDVSRDVISKAVMKIERGICRFPQLFLKGKGKTTSRQDAAIEGGSILQQTTIWLFQQVGAREVLFRRLCRQLFMSFSGLVDKSSSEWIDHYASTHGNDSVKVVLTPMSSLAHALPDMSVEWLEQLSASIESYVWCVKLLGPKADDFFKLRSVDSRQEKMKRKHTHTTADTSERSCQHILSWAIGHFLKHGNPWEGSLMPSHWIAAYASVLASLCSCIKSFMSCGTEILRDVADVDSQTFRSAVVEKLLQTLLHRDDDWATDASSFDEIEDFCAGVVVRSEEWAHQMQESVDTLLSSLSPCLADVNSNEAFANHARTIQRLSLFGSKVLSTQIISHPVADKHATTFALVAKKTLQYGQYLPDNYAVAIVALKAAAACGWKIVDIFVSPADRQVYGPVLNDVIHFIPTLAVWKWSASELVSLSLTNDYVVNVLADVLHQVTSFKVYPAKLSEWDVFTKTLVVNIKQFIKNLETVKADTQRTLSLLRVLRYFLELCQQCSEDLVGAVRIGPIPDIRDAIISLLKERGCSYLVKAEILQMLSLMGPTSRLVASDQQSSNPILECLVAFVYDEFPIVSTDVSRGSKNYDVFHLLFPELLGVIERSNSVAYLKIIYPSLKEADKHLFRAEIKQMLARFSIALGGTVESGVSNSSDRVRLQLGALLDVLLDPALEVAIRKTLLEEVFTPLIECQTEDTLQRFYLMESTTKKSTVIGVLAALISTSAEVTTGGSRIGVFVTFSLVEVLYRLMDPEVVRTDINSAFLGHKNGKGREFTMLVCKCASKMVTKAYGDTDELIRLACCAAYSCLLTAVSRTQKQEKFFDQILFQPALWSNILDLSHSYELPAETEKFATIPLSSLSAVSLQAHSDPNVSGSSKPKRNGPAALQFFTSSSLSMDADTMGASAMTVPLDIDQMTADYQNVEIELDEFNRHPCMIPLVRVLMQMKADFGTTWGEKAMPGWMKKIFDVLVGSSTPLNVRLFLSKVVLNVPGVFEMYASSWLPAVMETLLDATSGQKTPEFSYLLRDGCNLMLDSWKNIAVSPPKATADRFINELIKLCPNRNNIIRDSNLLLITDLLAIWKDLVSIEVDLLKKYIYSDDDDGRMKSSKQFTALQIVSALLSAGLADTLTSEEEEQTIEDGILLVMKSRTTSLYTLASEVGGLYLQSANPLQGDEFMCKLTNLIIGSYNDEDFGRFLALLRNASMHHPEMIDSMMLQRLSFVLPKSVSVDAWALLAAESLTNAAANEHVAKDMYAHVQSVLGRFVAHRHAGVQQSTLRAVSCLLNHLAIPEIERLVANTSDGGLGMLRYYETHELPECRGMLFNVAKKLYERDVSSQVKTRLKASLLRGLCDPDGLLRKEAFEYWNNSDFMKNSCSDRLLAVFGSLYSQDFDEKWVLYATNLLVGMSKESDAFERPLFPSALGGGEYAETSIDVTWESTAQSMTPLFSVEADTFSVRRGSTQQNNNTAHSFSSEGGGSIGSTLQSQLFTSNSHASAALTPNYSQSFGEVEALQQRPGRRRFSKQCATAASVKDPSSYDKKASKRHFQDQYALQKKQEEARVTRERKERQARVSIKRKYRVGEFPDIQISQQDIVDPIIALCEVHVETSSLVFGALFSSIVANPHFEQSGNIPELADRLEKTLTLSKASPVYSGCIISAYFASIVRSPNLCEKLVIPAKAIGEAGLSSGKYHLSELALEEQLIYGIQHNGLGLNLGSEESVTSWDLLHKLLSTVHKRNFLIALSMACATTDESKLALQAQLSGDLPLAIASYKKAESTLDSQLDILDGGKSLATETDATRCRWQRFNCLEILNNWDTLISEISDLNKNDSEFLWKQRAPYQEQGVGHYMRSCLGLAEAKRSDSSNRVEDLRSFVEKATHDSMKHGLVQSKFPVEACMAYLSVGDKNQARVSIENFYSSFLKVWRETSSMASSSRLELMQSLSSMVEIDEVLLRFGGDYQNPHETEQVDIMGFIDAWRRSPPSTGEDGMVLWSQHTMVQNTIVGLLLDFGHAQGTLSDELRSAVLGIKSNVMLQYANAAISCNILALASKMLKNYRELCNAHQLPKLSVQMVEVFVSHVLKLVDRQEHQSGKDGLNPTSIKLITRYYETATKMFDNVEIMNMMVTASANDQVAMGYLEAKAFASAAEFYAINDVDDSLKEEYFSRSLDMFKVSCERINATASSQGKQGEQASAAFLRCRLTFIEFLNDLLFKQKMEKLSQLADRKALVKLLAVNVLGGMAAGDRECAHYFPQICDVIAPYPDIVTDFEQYVLTKCPLWTCLQWSAQLMALLNGPIGGTIVLILEKMAEKYPVALFYDFMVTCKSSMDSFKVNLHRLEVLLANPVMEKFVTALRLIHHPEIRLKEGLREIAKLLEDNRTSDARHKVELLWKDCFSPDRPLLGAQIGRYNRDWSRKAKRDVEKIMGKDGSKMTSKTVNSAREWIMNHFSVTPGRFGITKDMKAHLGDFAEWLEEFDHSSCSLELPGQYTASWGPPDPSTHVRILSFDSMLGVLASKQLPKRLTLHCSDEKDYTFLVKGGEDLRLDQRIEQLFGVMNQILQADPRCRDQRLSLTIYDVIPMTQEIGILEWVSGTSTLKGVIEAQLQIDERCTDLKSNKRQKLELFNTTAAKAYESFLLKQRGASFSAKVVAPRSKDVVDQFAKVQAMIPGDLLRRQLLGLGSNVEAFLLVRDHFLKSLAVFNACSYVLGIGDRHLDNFLFNLSNGRVIGIDFGVSFGAGASILPVPELIPFRYTRQMDFVFQPYDGANLLAQEMQAVFEALRAKRQVVESVMNVFLHEPLLDWQQSTTTYQKALFEASEGDDRSTLQDSDVDMEDVEELTPTRASRSSKKLSASPAGAPAATAWLPDVKIAIARRKLEGVSPKLLLKEELSQNPHLKPHIGKFHALVDAASSSESGTHEMAAMSSLAQAQELLAMATAPDVLGRTFQGWMPWL</sequence>
<dbReference type="Gene3D" id="1.10.1070.11">
    <property type="entry name" value="Phosphatidylinositol 3-/4-kinase, catalytic domain"/>
    <property type="match status" value="1"/>
</dbReference>
<dbReference type="STRING" id="1094619.G4YWU1"/>
<dbReference type="Pfam" id="PF20500">
    <property type="entry name" value="DNA-PKcs_N"/>
    <property type="match status" value="2"/>
</dbReference>
<comment type="subcellular location">
    <subcellularLocation>
        <location evidence="1">Nucleus</location>
    </subcellularLocation>
</comment>
<evidence type="ECO:0000256" key="1">
    <source>
        <dbReference type="ARBA" id="ARBA00004123"/>
    </source>
</evidence>
<dbReference type="InterPro" id="IPR012582">
    <property type="entry name" value="DNAPKcs_CC3"/>
</dbReference>
<dbReference type="InterPro" id="IPR046804">
    <property type="entry name" value="DNA-PKcs_N"/>
</dbReference>
<dbReference type="InterPro" id="IPR011989">
    <property type="entry name" value="ARM-like"/>
</dbReference>
<dbReference type="Pfam" id="PF20502">
    <property type="entry name" value="DNAPKcs_CC1-2"/>
    <property type="match status" value="1"/>
</dbReference>
<dbReference type="GeneID" id="20641331"/>
<reference evidence="8 9" key="1">
    <citation type="journal article" date="2006" name="Science">
        <title>Phytophthora genome sequences uncover evolutionary origins and mechanisms of pathogenesis.</title>
        <authorList>
            <person name="Tyler B.M."/>
            <person name="Tripathy S."/>
            <person name="Zhang X."/>
            <person name="Dehal P."/>
            <person name="Jiang R.H."/>
            <person name="Aerts A."/>
            <person name="Arredondo F.D."/>
            <person name="Baxter L."/>
            <person name="Bensasson D."/>
            <person name="Beynon J.L."/>
            <person name="Chapman J."/>
            <person name="Damasceno C.M."/>
            <person name="Dorrance A.E."/>
            <person name="Dou D."/>
            <person name="Dickerman A.W."/>
            <person name="Dubchak I.L."/>
            <person name="Garbelotto M."/>
            <person name="Gijzen M."/>
            <person name="Gordon S.G."/>
            <person name="Govers F."/>
            <person name="Grunwald N.J."/>
            <person name="Huang W."/>
            <person name="Ivors K.L."/>
            <person name="Jones R.W."/>
            <person name="Kamoun S."/>
            <person name="Krampis K."/>
            <person name="Lamour K.H."/>
            <person name="Lee M.K."/>
            <person name="McDonald W.H."/>
            <person name="Medina M."/>
            <person name="Meijer H.J."/>
            <person name="Nordberg E.K."/>
            <person name="Maclean D.J."/>
            <person name="Ospina-Giraldo M.D."/>
            <person name="Morris P.F."/>
            <person name="Phuntumart V."/>
            <person name="Putnam N.H."/>
            <person name="Rash S."/>
            <person name="Rose J.K."/>
            <person name="Sakihama Y."/>
            <person name="Salamov A.A."/>
            <person name="Savidor A."/>
            <person name="Scheuring C.F."/>
            <person name="Smith B.M."/>
            <person name="Sobral B.W."/>
            <person name="Terry A."/>
            <person name="Torto-Alalibo T.A."/>
            <person name="Win J."/>
            <person name="Xu Z."/>
            <person name="Zhang H."/>
            <person name="Grigoriev I.V."/>
            <person name="Rokhsar D.S."/>
            <person name="Boore J.L."/>
        </authorList>
    </citation>
    <scope>NUCLEOTIDE SEQUENCE [LARGE SCALE GENOMIC DNA]</scope>
    <source>
        <strain evidence="8 9">P6497</strain>
    </source>
</reference>
<dbReference type="GO" id="GO:0004677">
    <property type="term" value="F:DNA-dependent protein kinase activity"/>
    <property type="evidence" value="ECO:0007669"/>
    <property type="project" value="InterPro"/>
</dbReference>
<dbReference type="InterPro" id="IPR000403">
    <property type="entry name" value="PI3/4_kinase_cat_dom"/>
</dbReference>
<evidence type="ECO:0000256" key="4">
    <source>
        <dbReference type="ARBA" id="ARBA00023242"/>
    </source>
</evidence>
<dbReference type="SMR" id="G4YWU1"/>
<dbReference type="Pfam" id="PF19704">
    <property type="entry name" value="DNAPKcs_CC5"/>
    <property type="match status" value="2"/>
</dbReference>
<dbReference type="Proteomes" id="UP000002640">
    <property type="component" value="Unassembled WGS sequence"/>
</dbReference>
<feature type="domain" description="PI3K/PI4K catalytic" evidence="6">
    <location>
        <begin position="3585"/>
        <end position="3918"/>
    </location>
</feature>
<dbReference type="CDD" id="cd05172">
    <property type="entry name" value="PIKKc_DNA-PK"/>
    <property type="match status" value="1"/>
</dbReference>
<dbReference type="GO" id="GO:0000723">
    <property type="term" value="P:telomere maintenance"/>
    <property type="evidence" value="ECO:0007669"/>
    <property type="project" value="TreeGrafter"/>
</dbReference>
<dbReference type="InterPro" id="IPR037706">
    <property type="entry name" value="DNA-PK_dom"/>
</dbReference>
<dbReference type="SMART" id="SM01344">
    <property type="entry name" value="NUC194"/>
    <property type="match status" value="1"/>
</dbReference>
<accession>G4YWU1</accession>
<dbReference type="PANTHER" id="PTHR11139:SF68">
    <property type="entry name" value="DNA-DEPENDENT PROTEIN KINASE CATALYTIC SUBUNIT"/>
    <property type="match status" value="1"/>
</dbReference>
<dbReference type="InterPro" id="IPR046803">
    <property type="entry name" value="DNAPKcs_CC1-2"/>
</dbReference>
<keyword evidence="2" id="KW-0723">Serine/threonine-protein kinase</keyword>
<evidence type="ECO:0000313" key="8">
    <source>
        <dbReference type="EMBL" id="EGZ23811.1"/>
    </source>
</evidence>
<evidence type="ECO:0000256" key="5">
    <source>
        <dbReference type="SAM" id="MobiDB-lite"/>
    </source>
</evidence>
<feature type="compositionally biased region" description="Basic and acidic residues" evidence="5">
    <location>
        <begin position="2637"/>
        <end position="2651"/>
    </location>
</feature>
<dbReference type="GO" id="GO:0005634">
    <property type="term" value="C:nucleus"/>
    <property type="evidence" value="ECO:0007669"/>
    <property type="project" value="UniProtKB-SubCell"/>
</dbReference>
<proteinExistence type="predicted"/>
<keyword evidence="2" id="KW-0808">Transferase</keyword>
<feature type="region of interest" description="Disordered" evidence="5">
    <location>
        <begin position="2541"/>
        <end position="2560"/>
    </location>
</feature>
<dbReference type="RefSeq" id="XP_009519099.1">
    <property type="nucleotide sequence ID" value="XM_009520804.1"/>
</dbReference>
<dbReference type="Pfam" id="PF00454">
    <property type="entry name" value="PI3_PI4_kinase"/>
    <property type="match status" value="1"/>
</dbReference>
<feature type="compositionally biased region" description="Polar residues" evidence="5">
    <location>
        <begin position="2541"/>
        <end position="2552"/>
    </location>
</feature>
<dbReference type="InterPro" id="IPR016024">
    <property type="entry name" value="ARM-type_fold"/>
</dbReference>
<dbReference type="OMA" id="PSPMCRE"/>
<dbReference type="InterPro" id="IPR011009">
    <property type="entry name" value="Kinase-like_dom_sf"/>
</dbReference>
<keyword evidence="9" id="KW-1185">Reference proteome</keyword>
<dbReference type="InterPro" id="IPR050517">
    <property type="entry name" value="DDR_Repair_Kinase"/>
</dbReference>
<protein>
    <submittedName>
        <fullName evidence="8">Uncharacterized protein</fullName>
    </submittedName>
</protein>
<dbReference type="SUPFAM" id="SSF48371">
    <property type="entry name" value="ARM repeat"/>
    <property type="match status" value="3"/>
</dbReference>
<name>G4YWU1_PHYSP</name>
<evidence type="ECO:0000256" key="3">
    <source>
        <dbReference type="ARBA" id="ARBA00022763"/>
    </source>
</evidence>
<dbReference type="SUPFAM" id="SSF56112">
    <property type="entry name" value="Protein kinase-like (PK-like)"/>
    <property type="match status" value="1"/>
</dbReference>